<evidence type="ECO:0000313" key="2">
    <source>
        <dbReference type="EMBL" id="MBO7743451.1"/>
    </source>
</evidence>
<protein>
    <submittedName>
        <fullName evidence="2">DUF2269 family protein</fullName>
    </submittedName>
</protein>
<feature type="transmembrane region" description="Helical" evidence="1">
    <location>
        <begin position="78"/>
        <end position="97"/>
    </location>
</feature>
<dbReference type="InterPro" id="IPR018729">
    <property type="entry name" value="DUF2269_transmembrane"/>
</dbReference>
<keyword evidence="1" id="KW-0472">Membrane</keyword>
<keyword evidence="3" id="KW-1185">Reference proteome</keyword>
<sequence length="152" mass="16672">MSWFGLLLVVHVLAAIAIIGPAFMMPLIRRSASTVGQLRFVFGITARLAVLPKLGGFAVLITGVWLMILTKAGLSQMWLNAAILLSLLMVVLIDGWIEPRLKTIMKLIAERQDRGTELPAELGPLFKRIVPVETASQLLMIAILALMVLKPF</sequence>
<dbReference type="Pfam" id="PF10027">
    <property type="entry name" value="DUF2269"/>
    <property type="match status" value="1"/>
</dbReference>
<gene>
    <name evidence="2" type="ORF">I8J29_04545</name>
</gene>
<comment type="caution">
    <text evidence="2">The sequence shown here is derived from an EMBL/GenBank/DDBJ whole genome shotgun (WGS) entry which is preliminary data.</text>
</comment>
<accession>A0ABS3W562</accession>
<name>A0ABS3W562_9BACL</name>
<feature type="transmembrane region" description="Helical" evidence="1">
    <location>
        <begin position="6"/>
        <end position="28"/>
    </location>
</feature>
<evidence type="ECO:0000313" key="3">
    <source>
        <dbReference type="Proteomes" id="UP000670947"/>
    </source>
</evidence>
<dbReference type="Proteomes" id="UP000670947">
    <property type="component" value="Unassembled WGS sequence"/>
</dbReference>
<dbReference type="EMBL" id="JAGGDJ010000002">
    <property type="protein sequence ID" value="MBO7743451.1"/>
    <property type="molecule type" value="Genomic_DNA"/>
</dbReference>
<organism evidence="2 3">
    <name type="scientific">Paenibacillus artemisiicola</name>
    <dbReference type="NCBI Taxonomy" id="1172618"/>
    <lineage>
        <taxon>Bacteria</taxon>
        <taxon>Bacillati</taxon>
        <taxon>Bacillota</taxon>
        <taxon>Bacilli</taxon>
        <taxon>Bacillales</taxon>
        <taxon>Paenibacillaceae</taxon>
        <taxon>Paenibacillus</taxon>
    </lineage>
</organism>
<proteinExistence type="predicted"/>
<keyword evidence="1" id="KW-0812">Transmembrane</keyword>
<evidence type="ECO:0000256" key="1">
    <source>
        <dbReference type="SAM" id="Phobius"/>
    </source>
</evidence>
<feature type="transmembrane region" description="Helical" evidence="1">
    <location>
        <begin position="40"/>
        <end position="66"/>
    </location>
</feature>
<keyword evidence="1" id="KW-1133">Transmembrane helix</keyword>
<reference evidence="2 3" key="1">
    <citation type="submission" date="2021-03" db="EMBL/GenBank/DDBJ databases">
        <title>Paenibacillus artemisicola MWE-103 whole genome sequence.</title>
        <authorList>
            <person name="Ham Y.J."/>
        </authorList>
    </citation>
    <scope>NUCLEOTIDE SEQUENCE [LARGE SCALE GENOMIC DNA]</scope>
    <source>
        <strain evidence="2 3">MWE-103</strain>
    </source>
</reference>
<dbReference type="RefSeq" id="WP_208846479.1">
    <property type="nucleotide sequence ID" value="NZ_JAGGDJ010000002.1"/>
</dbReference>